<proteinExistence type="predicted"/>
<evidence type="ECO:0000313" key="1">
    <source>
        <dbReference type="EMBL" id="KAK6634863.1"/>
    </source>
</evidence>
<evidence type="ECO:0000313" key="2">
    <source>
        <dbReference type="Proteomes" id="UP001359485"/>
    </source>
</evidence>
<sequence>MSTSTSWAGTNEKGKNLQDLIHTLLPVVIDEAEGVLGEPGSREKKDGGMRKINELEEICRYKRRATQDGNQIKGKGGREVVDLNVLKTRLRGFRKPTSTVTNYLCLDLMTSNVNFSSQALTLFPSYLKVFP</sequence>
<protein>
    <submittedName>
        <fullName evidence="1">Uncharacterized protein</fullName>
    </submittedName>
</protein>
<comment type="caution">
    <text evidence="1">The sequence shown here is derived from an EMBL/GenBank/DDBJ whole genome shotgun (WGS) entry which is preliminary data.</text>
</comment>
<dbReference type="EMBL" id="JAWJWF010000003">
    <property type="protein sequence ID" value="KAK6634863.1"/>
    <property type="molecule type" value="Genomic_DNA"/>
</dbReference>
<keyword evidence="2" id="KW-1185">Reference proteome</keyword>
<gene>
    <name evidence="1" type="ORF">RUM44_000110</name>
</gene>
<organism evidence="1 2">
    <name type="scientific">Polyplax serrata</name>
    <name type="common">Common mouse louse</name>
    <dbReference type="NCBI Taxonomy" id="468196"/>
    <lineage>
        <taxon>Eukaryota</taxon>
        <taxon>Metazoa</taxon>
        <taxon>Ecdysozoa</taxon>
        <taxon>Arthropoda</taxon>
        <taxon>Hexapoda</taxon>
        <taxon>Insecta</taxon>
        <taxon>Pterygota</taxon>
        <taxon>Neoptera</taxon>
        <taxon>Paraneoptera</taxon>
        <taxon>Psocodea</taxon>
        <taxon>Troctomorpha</taxon>
        <taxon>Phthiraptera</taxon>
        <taxon>Anoplura</taxon>
        <taxon>Polyplacidae</taxon>
        <taxon>Polyplax</taxon>
    </lineage>
</organism>
<accession>A0ABR1B4I1</accession>
<name>A0ABR1B4I1_POLSC</name>
<dbReference type="Proteomes" id="UP001359485">
    <property type="component" value="Unassembled WGS sequence"/>
</dbReference>
<reference evidence="1 2" key="1">
    <citation type="submission" date="2023-09" db="EMBL/GenBank/DDBJ databases">
        <title>Genomes of two closely related lineages of the louse Polyplax serrata with different host specificities.</title>
        <authorList>
            <person name="Martinu J."/>
            <person name="Tarabai H."/>
            <person name="Stefka J."/>
            <person name="Hypsa V."/>
        </authorList>
    </citation>
    <scope>NUCLEOTIDE SEQUENCE [LARGE SCALE GENOMIC DNA]</scope>
    <source>
        <strain evidence="1">98ZLc_SE</strain>
    </source>
</reference>